<feature type="region of interest" description="Disordered" evidence="1">
    <location>
        <begin position="1"/>
        <end position="98"/>
    </location>
</feature>
<feature type="compositionally biased region" description="Low complexity" evidence="1">
    <location>
        <begin position="76"/>
        <end position="95"/>
    </location>
</feature>
<dbReference type="InterPro" id="IPR008889">
    <property type="entry name" value="VQ"/>
</dbReference>
<gene>
    <name evidence="3" type="ORF">CB5_LOCUS25877</name>
</gene>
<evidence type="ECO:0000259" key="2">
    <source>
        <dbReference type="Pfam" id="PF05678"/>
    </source>
</evidence>
<dbReference type="Pfam" id="PF05678">
    <property type="entry name" value="VQ"/>
    <property type="match status" value="1"/>
</dbReference>
<proteinExistence type="predicted"/>
<dbReference type="PANTHER" id="PTHR33143:SF76">
    <property type="entry name" value="VQ MOTIF-CONTAINING PROTEIN 8, CHLOROPLASTIC"/>
    <property type="match status" value="1"/>
</dbReference>
<protein>
    <recommendedName>
        <fullName evidence="2">VQ domain-containing protein</fullName>
    </recommendedName>
</protein>
<dbReference type="AlphaFoldDB" id="A0A6V7QIL0"/>
<sequence length="253" mass="25809">MSPSTREVAGPRPAPLKIHRDSHCIHKPNSSSSSSSITTTTASSSSSSSSSTITTNHNNNNNNNNSNVQNHQHCQPPSTTTTTTTAAPAAAAAPPGDHLHALPKVIHTDARDFMALVQKLTGLDNSSASASAASSHPPPCNGAKEGGDGANGLLPADESPTSSETCIAAGPAVAADVHVGMNCAPLVFEPFATEIPIFGPAGCGGGGGGAEFFCGPRPGGSTDIRRSPRCSPPRPHQCRISAAAARDRRSRRR</sequence>
<feature type="compositionally biased region" description="Low complexity" evidence="1">
    <location>
        <begin position="29"/>
        <end position="67"/>
    </location>
</feature>
<reference evidence="3" key="1">
    <citation type="submission" date="2020-07" db="EMBL/GenBank/DDBJ databases">
        <authorList>
            <person name="Lin J."/>
        </authorList>
    </citation>
    <scope>NUCLEOTIDE SEQUENCE</scope>
</reference>
<evidence type="ECO:0000256" key="1">
    <source>
        <dbReference type="SAM" id="MobiDB-lite"/>
    </source>
</evidence>
<dbReference type="EMBL" id="LR862136">
    <property type="protein sequence ID" value="CAD1842666.1"/>
    <property type="molecule type" value="Genomic_DNA"/>
</dbReference>
<feature type="domain" description="VQ" evidence="2">
    <location>
        <begin position="103"/>
        <end position="124"/>
    </location>
</feature>
<evidence type="ECO:0000313" key="3">
    <source>
        <dbReference type="EMBL" id="CAD1842666.1"/>
    </source>
</evidence>
<accession>A0A6V7QIL0</accession>
<name>A0A6V7QIL0_ANACO</name>
<feature type="region of interest" description="Disordered" evidence="1">
    <location>
        <begin position="127"/>
        <end position="162"/>
    </location>
</feature>
<dbReference type="GO" id="GO:0005634">
    <property type="term" value="C:nucleus"/>
    <property type="evidence" value="ECO:0007669"/>
    <property type="project" value="TreeGrafter"/>
</dbReference>
<dbReference type="PANTHER" id="PTHR33143">
    <property type="entry name" value="F16F4.1 PROTEIN-RELATED"/>
    <property type="match status" value="1"/>
</dbReference>
<organism evidence="3">
    <name type="scientific">Ananas comosus var. bracteatus</name>
    <name type="common">red pineapple</name>
    <dbReference type="NCBI Taxonomy" id="296719"/>
    <lineage>
        <taxon>Eukaryota</taxon>
        <taxon>Viridiplantae</taxon>
        <taxon>Streptophyta</taxon>
        <taxon>Embryophyta</taxon>
        <taxon>Tracheophyta</taxon>
        <taxon>Spermatophyta</taxon>
        <taxon>Magnoliopsida</taxon>
        <taxon>Liliopsida</taxon>
        <taxon>Poales</taxon>
        <taxon>Bromeliaceae</taxon>
        <taxon>Bromelioideae</taxon>
        <taxon>Ananas</taxon>
    </lineage>
</organism>
<dbReference type="InterPro" id="IPR039607">
    <property type="entry name" value="VQ_8/17/18/20/21/25"/>
</dbReference>
<feature type="region of interest" description="Disordered" evidence="1">
    <location>
        <begin position="216"/>
        <end position="253"/>
    </location>
</feature>